<dbReference type="AlphaFoldDB" id="A0A4V2NL93"/>
<evidence type="ECO:0000256" key="1">
    <source>
        <dbReference type="SAM" id="SignalP"/>
    </source>
</evidence>
<evidence type="ECO:0000313" key="2">
    <source>
        <dbReference type="EMBL" id="TCI07994.1"/>
    </source>
</evidence>
<protein>
    <recommendedName>
        <fullName evidence="4">P-type conjugative transfer protein TrbJ</fullName>
    </recommendedName>
</protein>
<name>A0A4V2NL93_9GAMM</name>
<dbReference type="InterPro" id="IPR006311">
    <property type="entry name" value="TAT_signal"/>
</dbReference>
<comment type="caution">
    <text evidence="2">The sequence shown here is derived from an EMBL/GenBank/DDBJ whole genome shotgun (WGS) entry which is preliminary data.</text>
</comment>
<dbReference type="Proteomes" id="UP000291822">
    <property type="component" value="Unassembled WGS sequence"/>
</dbReference>
<keyword evidence="3" id="KW-1185">Reference proteome</keyword>
<feature type="chain" id="PRO_5020945233" description="P-type conjugative transfer protein TrbJ" evidence="1">
    <location>
        <begin position="28"/>
        <end position="249"/>
    </location>
</feature>
<keyword evidence="1" id="KW-0732">Signal</keyword>
<feature type="signal peptide" evidence="1">
    <location>
        <begin position="1"/>
        <end position="27"/>
    </location>
</feature>
<accession>A0A4V2NL93</accession>
<evidence type="ECO:0000313" key="3">
    <source>
        <dbReference type="Proteomes" id="UP000291822"/>
    </source>
</evidence>
<evidence type="ECO:0008006" key="4">
    <source>
        <dbReference type="Google" id="ProtNLM"/>
    </source>
</evidence>
<organism evidence="2 3">
    <name type="scientific">Dyella soli</name>
    <dbReference type="NCBI Taxonomy" id="522319"/>
    <lineage>
        <taxon>Bacteria</taxon>
        <taxon>Pseudomonadati</taxon>
        <taxon>Pseudomonadota</taxon>
        <taxon>Gammaproteobacteria</taxon>
        <taxon>Lysobacterales</taxon>
        <taxon>Rhodanobacteraceae</taxon>
        <taxon>Dyella</taxon>
    </lineage>
</organism>
<proteinExistence type="predicted"/>
<dbReference type="PROSITE" id="PS51318">
    <property type="entry name" value="TAT"/>
    <property type="match status" value="1"/>
</dbReference>
<sequence length="249" mass="26538">MKTHVSKRRVLGIVASGAMAMSTGAVAGIPVVDAANLAVNTIQSVELAVISWQLAEGDMNHMTQHIDNSTTHIDRSTDVSMQYDIRNYEITKNYDWKIIIGGGGGGVTPIPDSKGNNYDSGYYNGKISDRELMSAADLEGSQARKSANDLLVDAMKSQQGQLSHDADLVTQLVDNSTIAQGQGHQLQYANAIAGEQAHQLIQMRSLMLAQANAQNAAAQAQADREAREIAVGQSLRRTSITRSGAAGAD</sequence>
<dbReference type="RefSeq" id="WP_131152063.1">
    <property type="nucleotide sequence ID" value="NZ_SJTG01000004.1"/>
</dbReference>
<dbReference type="EMBL" id="SJTG01000004">
    <property type="protein sequence ID" value="TCI07994.1"/>
    <property type="molecule type" value="Genomic_DNA"/>
</dbReference>
<dbReference type="SUPFAM" id="SSF101082">
    <property type="entry name" value="Typo IV secretion system protein TraC"/>
    <property type="match status" value="1"/>
</dbReference>
<gene>
    <name evidence="2" type="ORF">EZM97_25345</name>
</gene>
<reference evidence="2 3" key="1">
    <citation type="submission" date="2019-02" db="EMBL/GenBank/DDBJ databases">
        <title>Dyella amyloliquefaciens sp. nov., isolated from forest soil.</title>
        <authorList>
            <person name="Gao Z.-H."/>
            <person name="Qiu L.-H."/>
        </authorList>
    </citation>
    <scope>NUCLEOTIDE SEQUENCE [LARGE SCALE GENOMIC DNA]</scope>
    <source>
        <strain evidence="2 3">KACC 12747</strain>
    </source>
</reference>